<keyword evidence="1" id="KW-0472">Membrane</keyword>
<accession>A0A1A8TBX5</accession>
<feature type="transmembrane region" description="Helical" evidence="1">
    <location>
        <begin position="47"/>
        <end position="71"/>
    </location>
</feature>
<name>A0A1A8TBX5_9GAMM</name>
<dbReference type="Proteomes" id="UP000092627">
    <property type="component" value="Unassembled WGS sequence"/>
</dbReference>
<feature type="transmembrane region" description="Helical" evidence="1">
    <location>
        <begin position="7"/>
        <end position="27"/>
    </location>
</feature>
<evidence type="ECO:0000313" key="3">
    <source>
        <dbReference type="Proteomes" id="UP000092627"/>
    </source>
</evidence>
<keyword evidence="3" id="KW-1185">Reference proteome</keyword>
<organism evidence="2 3">
    <name type="scientific">Marinomonas aquimarina</name>
    <dbReference type="NCBI Taxonomy" id="295068"/>
    <lineage>
        <taxon>Bacteria</taxon>
        <taxon>Pseudomonadati</taxon>
        <taxon>Pseudomonadota</taxon>
        <taxon>Gammaproteobacteria</taxon>
        <taxon>Oceanospirillales</taxon>
        <taxon>Oceanospirillaceae</taxon>
        <taxon>Marinomonas</taxon>
    </lineage>
</organism>
<dbReference type="AlphaFoldDB" id="A0A1A8TBX5"/>
<gene>
    <name evidence="2" type="ORF">MAQ5080_01687</name>
</gene>
<reference evidence="2 3" key="1">
    <citation type="submission" date="2016-06" db="EMBL/GenBank/DDBJ databases">
        <authorList>
            <person name="Kjaerup R.B."/>
            <person name="Dalgaard T.S."/>
            <person name="Juul-Madsen H.R."/>
        </authorList>
    </citation>
    <scope>NUCLEOTIDE SEQUENCE [LARGE SCALE GENOMIC DNA]</scope>
    <source>
        <strain evidence="2 3">CECT 5080</strain>
    </source>
</reference>
<evidence type="ECO:0000313" key="2">
    <source>
        <dbReference type="EMBL" id="SBS30500.1"/>
    </source>
</evidence>
<proteinExistence type="predicted"/>
<protein>
    <submittedName>
        <fullName evidence="2">Uncharacterized protein</fullName>
    </submittedName>
</protein>
<evidence type="ECO:0000256" key="1">
    <source>
        <dbReference type="SAM" id="Phobius"/>
    </source>
</evidence>
<sequence length="91" mass="10278">MRTMLSFLNLSSLISTLELTVITMSLLKRTLFATSKRNEDLSYGGLYWLAALLALICTVCFAEELMSLLTLHVENYFKAQQALVDAKYFAC</sequence>
<dbReference type="EMBL" id="FLOC01000008">
    <property type="protein sequence ID" value="SBS30500.1"/>
    <property type="molecule type" value="Genomic_DNA"/>
</dbReference>
<keyword evidence="1" id="KW-0812">Transmembrane</keyword>
<keyword evidence="1" id="KW-1133">Transmembrane helix</keyword>